<evidence type="ECO:0000313" key="2">
    <source>
        <dbReference type="EMBL" id="KAJ7734159.1"/>
    </source>
</evidence>
<evidence type="ECO:0000313" key="3">
    <source>
        <dbReference type="Proteomes" id="UP001215280"/>
    </source>
</evidence>
<organism evidence="2 3">
    <name type="scientific">Mycena maculata</name>
    <dbReference type="NCBI Taxonomy" id="230809"/>
    <lineage>
        <taxon>Eukaryota</taxon>
        <taxon>Fungi</taxon>
        <taxon>Dikarya</taxon>
        <taxon>Basidiomycota</taxon>
        <taxon>Agaricomycotina</taxon>
        <taxon>Agaricomycetes</taxon>
        <taxon>Agaricomycetidae</taxon>
        <taxon>Agaricales</taxon>
        <taxon>Marasmiineae</taxon>
        <taxon>Mycenaceae</taxon>
        <taxon>Mycena</taxon>
    </lineage>
</organism>
<dbReference type="Proteomes" id="UP001215280">
    <property type="component" value="Unassembled WGS sequence"/>
</dbReference>
<evidence type="ECO:0000256" key="1">
    <source>
        <dbReference type="SAM" id="MobiDB-lite"/>
    </source>
</evidence>
<proteinExistence type="predicted"/>
<dbReference type="AlphaFoldDB" id="A0AAD7I4R9"/>
<sequence>MQAFSEQWSSACVIDARKKALFVSLGLKCSKQEEYRAKAGKTLITVQLVIRKDGDRTTKLYVRHLPPRNWDKPFQSTYDFDFVVYVERGPYIWMPERSQRFRNLCKPHNQSFFVLKDDRGVLQNSIHLQGIFGNTWVVNRTGHTWPELLQYWYQSGTDSRTMLVATQAPAEENPSQKEGREPKAPDKKVGWIQTFKRIIRWR</sequence>
<feature type="compositionally biased region" description="Basic and acidic residues" evidence="1">
    <location>
        <begin position="174"/>
        <end position="188"/>
    </location>
</feature>
<accession>A0AAD7I4R9</accession>
<comment type="caution">
    <text evidence="2">The sequence shown here is derived from an EMBL/GenBank/DDBJ whole genome shotgun (WGS) entry which is preliminary data.</text>
</comment>
<feature type="region of interest" description="Disordered" evidence="1">
    <location>
        <begin position="167"/>
        <end position="188"/>
    </location>
</feature>
<reference evidence="2" key="1">
    <citation type="submission" date="2023-03" db="EMBL/GenBank/DDBJ databases">
        <title>Massive genome expansion in bonnet fungi (Mycena s.s.) driven by repeated elements and novel gene families across ecological guilds.</title>
        <authorList>
            <consortium name="Lawrence Berkeley National Laboratory"/>
            <person name="Harder C.B."/>
            <person name="Miyauchi S."/>
            <person name="Viragh M."/>
            <person name="Kuo A."/>
            <person name="Thoen E."/>
            <person name="Andreopoulos B."/>
            <person name="Lu D."/>
            <person name="Skrede I."/>
            <person name="Drula E."/>
            <person name="Henrissat B."/>
            <person name="Morin E."/>
            <person name="Kohler A."/>
            <person name="Barry K."/>
            <person name="LaButti K."/>
            <person name="Morin E."/>
            <person name="Salamov A."/>
            <person name="Lipzen A."/>
            <person name="Mereny Z."/>
            <person name="Hegedus B."/>
            <person name="Baldrian P."/>
            <person name="Stursova M."/>
            <person name="Weitz H."/>
            <person name="Taylor A."/>
            <person name="Grigoriev I.V."/>
            <person name="Nagy L.G."/>
            <person name="Martin F."/>
            <person name="Kauserud H."/>
        </authorList>
    </citation>
    <scope>NUCLEOTIDE SEQUENCE</scope>
    <source>
        <strain evidence="2">CBHHK188m</strain>
    </source>
</reference>
<keyword evidence="3" id="KW-1185">Reference proteome</keyword>
<protein>
    <submittedName>
        <fullName evidence="2">Uncharacterized protein</fullName>
    </submittedName>
</protein>
<name>A0AAD7I4R9_9AGAR</name>
<dbReference type="EMBL" id="JARJLG010000163">
    <property type="protein sequence ID" value="KAJ7734159.1"/>
    <property type="molecule type" value="Genomic_DNA"/>
</dbReference>
<gene>
    <name evidence="2" type="ORF">DFH07DRAFT_780380</name>
</gene>